<evidence type="ECO:0000256" key="1">
    <source>
        <dbReference type="SAM" id="MobiDB-lite"/>
    </source>
</evidence>
<evidence type="ECO:0000313" key="2">
    <source>
        <dbReference type="EMBL" id="CAA9273759.1"/>
    </source>
</evidence>
<feature type="compositionally biased region" description="Basic and acidic residues" evidence="1">
    <location>
        <begin position="168"/>
        <end position="177"/>
    </location>
</feature>
<dbReference type="AlphaFoldDB" id="A0A6J4JCF9"/>
<sequence length="236" mass="26115">MNGRPRRTRCPPRTTTKGIDVVRGRVRAVQHHHLQPPAGEGFETHPAGTDGLRHPAGRREQVRRDEPGHQLDREPRRGARVDRADTRRADRDARRDVGLGAHTEVFTRGPEFLTQVGLERPGNGLESALLGSPAAHRGQHREGEGTEDPAHDAPFLGAQNGCTGRRRKEWERERCARLGESLSSEDTDGDRPSWCAEPRASAGRQHRGEGPRSTGAADAVVHRVVHRDLLSVCEEQ</sequence>
<feature type="compositionally biased region" description="Basic and acidic residues" evidence="1">
    <location>
        <begin position="140"/>
        <end position="151"/>
    </location>
</feature>
<feature type="region of interest" description="Disordered" evidence="1">
    <location>
        <begin position="34"/>
        <end position="95"/>
    </location>
</feature>
<accession>A0A6J4JCF9</accession>
<proteinExistence type="predicted"/>
<organism evidence="2">
    <name type="scientific">uncultured Actinomycetospora sp</name>
    <dbReference type="NCBI Taxonomy" id="1135996"/>
    <lineage>
        <taxon>Bacteria</taxon>
        <taxon>Bacillati</taxon>
        <taxon>Actinomycetota</taxon>
        <taxon>Actinomycetes</taxon>
        <taxon>Pseudonocardiales</taxon>
        <taxon>Pseudonocardiaceae</taxon>
        <taxon>Actinomycetospora</taxon>
        <taxon>environmental samples</taxon>
    </lineage>
</organism>
<feature type="compositionally biased region" description="Basic and acidic residues" evidence="1">
    <location>
        <begin position="51"/>
        <end position="95"/>
    </location>
</feature>
<reference evidence="2" key="1">
    <citation type="submission" date="2020-02" db="EMBL/GenBank/DDBJ databases">
        <authorList>
            <person name="Meier V. D."/>
        </authorList>
    </citation>
    <scope>NUCLEOTIDE SEQUENCE</scope>
    <source>
        <strain evidence="2">AVDCRST_MAG54</strain>
    </source>
</reference>
<protein>
    <submittedName>
        <fullName evidence="2">Uncharacterized protein</fullName>
    </submittedName>
</protein>
<feature type="region of interest" description="Disordered" evidence="1">
    <location>
        <begin position="123"/>
        <end position="219"/>
    </location>
</feature>
<name>A0A6J4JCF9_9PSEU</name>
<gene>
    <name evidence="2" type="ORF">AVDCRST_MAG54-3158</name>
</gene>
<dbReference type="EMBL" id="CADCTH010000401">
    <property type="protein sequence ID" value="CAA9273759.1"/>
    <property type="molecule type" value="Genomic_DNA"/>
</dbReference>